<dbReference type="AlphaFoldDB" id="A0A170ZQL0"/>
<keyword evidence="6" id="KW-0378">Hydrolase</keyword>
<reference evidence="11" key="1">
    <citation type="submission" date="2016-04" db="EMBL/GenBank/DDBJ databases">
        <authorList>
            <person name="Calderon-Fernandez G.M.Sr."/>
        </authorList>
    </citation>
    <scope>NUCLEOTIDE SEQUENCE</scope>
    <source>
        <strain evidence="11">Int1</strain>
        <tissue evidence="11">Integument</tissue>
    </source>
</reference>
<dbReference type="PIRSF" id="PIRSF019663">
    <property type="entry name" value="Legumain"/>
    <property type="match status" value="1"/>
</dbReference>
<sequence length="453" mass="50986">MNCLQFVAAFILLLGVGTLGFPPVNITQFSNDGKIWVLLVAGSDGYGNYRHQADICHAYQILHSNGIPDENIIVMMVDDIAYNQDNPTPGIIINSPGGEDVYHGVPKDYTGKHVNSKTFLHVLTGNKAGVQGIGSGKVIESGPNDHIFVNFVDHGGPGILCFPDDVLAADDLVGALKNMAQKSQFAKMILYIEACYSGSMFDNLLADDLNIFVTTAADPFESSYACYYDEERDTYLGDVFSVNWMEDMRTESPAVNDLHHQFERVRTRTNTSHVEEYGDLDIGNTKLKDVVGFNMKNMNSVNSVYELDEPTMDVHDNLHIPKQILLNQLEKYKDGSKRKVLKTKLRSLEKKRSEVDAVVEKIINNLLDLDEDAKEYIRVGKHSLNEQNFPCYKKLFTLFSNKCFNIPKNPYVRIHLQKFINMCDVPSLGVEKAMEAIESVCYDEERYANFFAQ</sequence>
<comment type="similarity">
    <text evidence="2">Belongs to the peptidase C13 family.</text>
</comment>
<name>A0A170ZQL0_TRIIF</name>
<evidence type="ECO:0000256" key="3">
    <source>
        <dbReference type="ARBA" id="ARBA00012628"/>
    </source>
</evidence>
<dbReference type="GO" id="GO:0006624">
    <property type="term" value="P:vacuolar protein processing"/>
    <property type="evidence" value="ECO:0007669"/>
    <property type="project" value="TreeGrafter"/>
</dbReference>
<dbReference type="EC" id="3.4.22.34" evidence="3"/>
<evidence type="ECO:0000256" key="6">
    <source>
        <dbReference type="ARBA" id="ARBA00022801"/>
    </source>
</evidence>
<dbReference type="InterPro" id="IPR001096">
    <property type="entry name" value="Peptidase_C13"/>
</dbReference>
<feature type="signal peptide" evidence="9">
    <location>
        <begin position="1"/>
        <end position="20"/>
    </location>
</feature>
<feature type="chain" id="PRO_5007905120" description="legumain" evidence="9">
    <location>
        <begin position="21"/>
        <end position="453"/>
    </location>
</feature>
<keyword evidence="5 9" id="KW-0732">Signal</keyword>
<dbReference type="FunFam" id="3.40.50.1460:FF:000006">
    <property type="entry name" value="Legumain"/>
    <property type="match status" value="1"/>
</dbReference>
<evidence type="ECO:0000256" key="4">
    <source>
        <dbReference type="ARBA" id="ARBA00022670"/>
    </source>
</evidence>
<evidence type="ECO:0000256" key="7">
    <source>
        <dbReference type="ARBA" id="ARBA00022807"/>
    </source>
</evidence>
<dbReference type="CDD" id="cd21115">
    <property type="entry name" value="legumain_C"/>
    <property type="match status" value="1"/>
</dbReference>
<dbReference type="PANTHER" id="PTHR12000:SF42">
    <property type="entry name" value="LEGUMAIN"/>
    <property type="match status" value="1"/>
</dbReference>
<dbReference type="PRINTS" id="PR00776">
    <property type="entry name" value="HEMOGLOBNASE"/>
</dbReference>
<organism evidence="11">
    <name type="scientific">Triatoma infestans</name>
    <name type="common">Assassin bug</name>
    <dbReference type="NCBI Taxonomy" id="30076"/>
    <lineage>
        <taxon>Eukaryota</taxon>
        <taxon>Metazoa</taxon>
        <taxon>Ecdysozoa</taxon>
        <taxon>Arthropoda</taxon>
        <taxon>Hexapoda</taxon>
        <taxon>Insecta</taxon>
        <taxon>Pterygota</taxon>
        <taxon>Neoptera</taxon>
        <taxon>Paraneoptera</taxon>
        <taxon>Hemiptera</taxon>
        <taxon>Heteroptera</taxon>
        <taxon>Panheteroptera</taxon>
        <taxon>Cimicomorpha</taxon>
        <taxon>Reduviidae</taxon>
        <taxon>Triatominae</taxon>
        <taxon>Triatoma</taxon>
    </lineage>
</organism>
<feature type="active site" description="Nucleophile" evidence="8">
    <location>
        <position position="195"/>
    </location>
</feature>
<reference evidence="11" key="2">
    <citation type="journal article" date="2017" name="J. Med. Entomol.">
        <title>Transcriptome Analysis of the Triatoma infestans (Hemiptera: Reduviidae) Integument.</title>
        <authorList>
            <person name="Calderon-Fernandez G.M."/>
            <person name="Moriconi D.E."/>
            <person name="Dulbecco A.B."/>
            <person name="Juarez M.P."/>
        </authorList>
    </citation>
    <scope>NUCLEOTIDE SEQUENCE</scope>
    <source>
        <strain evidence="11">Int1</strain>
        <tissue evidence="11">Integument</tissue>
    </source>
</reference>
<dbReference type="Pfam" id="PF20985">
    <property type="entry name" value="Legum_prodom"/>
    <property type="match status" value="1"/>
</dbReference>
<dbReference type="InterPro" id="IPR046427">
    <property type="entry name" value="Legumain_prodom_sf"/>
</dbReference>
<protein>
    <recommendedName>
        <fullName evidence="3">legumain</fullName>
        <ecNumber evidence="3">3.4.22.34</ecNumber>
    </recommendedName>
</protein>
<accession>A0A170ZQL0</accession>
<dbReference type="EMBL" id="GEMB01001982">
    <property type="protein sequence ID" value="JAS01195.1"/>
    <property type="molecule type" value="Transcribed_RNA"/>
</dbReference>
<evidence type="ECO:0000256" key="1">
    <source>
        <dbReference type="ARBA" id="ARBA00000810"/>
    </source>
</evidence>
<evidence type="ECO:0000259" key="10">
    <source>
        <dbReference type="Pfam" id="PF20985"/>
    </source>
</evidence>
<keyword evidence="4" id="KW-0645">Protease</keyword>
<dbReference type="GO" id="GO:0004197">
    <property type="term" value="F:cysteine-type endopeptidase activity"/>
    <property type="evidence" value="ECO:0007669"/>
    <property type="project" value="UniProtKB-EC"/>
</dbReference>
<comment type="catalytic activity">
    <reaction evidence="1">
        <text>Hydrolysis of proteins and small molecule substrates at -Asn-|-Xaa- bonds.</text>
        <dbReference type="EC" id="3.4.22.34"/>
    </reaction>
</comment>
<dbReference type="Gene3D" id="1.10.132.130">
    <property type="match status" value="1"/>
</dbReference>
<dbReference type="InterPro" id="IPR048501">
    <property type="entry name" value="Legum_prodom"/>
</dbReference>
<evidence type="ECO:0000256" key="8">
    <source>
        <dbReference type="PIRSR" id="PIRSR019663-1"/>
    </source>
</evidence>
<dbReference type="GO" id="GO:0051603">
    <property type="term" value="P:proteolysis involved in protein catabolic process"/>
    <property type="evidence" value="ECO:0007669"/>
    <property type="project" value="TreeGrafter"/>
</dbReference>
<dbReference type="Pfam" id="PF01650">
    <property type="entry name" value="Peptidase_C13"/>
    <property type="match status" value="1"/>
</dbReference>
<feature type="active site" evidence="8">
    <location>
        <position position="154"/>
    </location>
</feature>
<evidence type="ECO:0000256" key="2">
    <source>
        <dbReference type="ARBA" id="ARBA00009941"/>
    </source>
</evidence>
<evidence type="ECO:0000313" key="11">
    <source>
        <dbReference type="EMBL" id="JAS01195.1"/>
    </source>
</evidence>
<proteinExistence type="inferred from homology"/>
<evidence type="ECO:0000256" key="5">
    <source>
        <dbReference type="ARBA" id="ARBA00022729"/>
    </source>
</evidence>
<dbReference type="Gene3D" id="3.40.50.1460">
    <property type="match status" value="1"/>
</dbReference>
<keyword evidence="7" id="KW-0788">Thiol protease</keyword>
<dbReference type="GO" id="GO:0005773">
    <property type="term" value="C:vacuole"/>
    <property type="evidence" value="ECO:0007669"/>
    <property type="project" value="GOC"/>
</dbReference>
<feature type="domain" description="Legumain prodomain" evidence="10">
    <location>
        <begin position="344"/>
        <end position="441"/>
    </location>
</feature>
<evidence type="ECO:0000256" key="9">
    <source>
        <dbReference type="SAM" id="SignalP"/>
    </source>
</evidence>
<dbReference type="PANTHER" id="PTHR12000">
    <property type="entry name" value="HEMOGLOBINASE FAMILY MEMBER"/>
    <property type="match status" value="1"/>
</dbReference>